<feature type="region of interest" description="Disordered" evidence="1">
    <location>
        <begin position="58"/>
        <end position="80"/>
    </location>
</feature>
<dbReference type="AlphaFoldDB" id="A0A8J2NY98"/>
<proteinExistence type="predicted"/>
<evidence type="ECO:0000313" key="3">
    <source>
        <dbReference type="Proteomes" id="UP000708208"/>
    </source>
</evidence>
<sequence length="316" mass="35051">MGKRKFICCNPKNYSGHSKRQATNIITESLQQNAQDHTGMALQAEPQPNILEVLSPQQPDVNLAGSPTATSSPQHVEAQPHEMPSIINIIAPRPLPTSTYTPTSSIHRVPKTEIQDVINPKCPEPTPGCSSWQRVPKFTCPTLPDPIPTLVDFDDEEESVTATVSSIPSEYELDDLNASLRSLGETPLKRHHVASRGALGRKIVKATDALKRKVERVTRNKFPLSPRTKCSWCSRLKSVLPERFKELTTRRETYLNLTCSPPDMTIADVILHFKCTTYEAREASKLKTRFGPFVAPPPKDAGRPLDSGTRNLVIGF</sequence>
<gene>
    <name evidence="2" type="ORF">AFUS01_LOCUS8345</name>
</gene>
<name>A0A8J2NY98_9HEXA</name>
<dbReference type="Proteomes" id="UP000708208">
    <property type="component" value="Unassembled WGS sequence"/>
</dbReference>
<protein>
    <submittedName>
        <fullName evidence="2">Uncharacterized protein</fullName>
    </submittedName>
</protein>
<accession>A0A8J2NY98</accession>
<organism evidence="2 3">
    <name type="scientific">Allacma fusca</name>
    <dbReference type="NCBI Taxonomy" id="39272"/>
    <lineage>
        <taxon>Eukaryota</taxon>
        <taxon>Metazoa</taxon>
        <taxon>Ecdysozoa</taxon>
        <taxon>Arthropoda</taxon>
        <taxon>Hexapoda</taxon>
        <taxon>Collembola</taxon>
        <taxon>Symphypleona</taxon>
        <taxon>Sminthuridae</taxon>
        <taxon>Allacma</taxon>
    </lineage>
</organism>
<reference evidence="2" key="1">
    <citation type="submission" date="2021-06" db="EMBL/GenBank/DDBJ databases">
        <authorList>
            <person name="Hodson N. C."/>
            <person name="Mongue J. A."/>
            <person name="Jaron S. K."/>
        </authorList>
    </citation>
    <scope>NUCLEOTIDE SEQUENCE</scope>
</reference>
<keyword evidence="3" id="KW-1185">Reference proteome</keyword>
<comment type="caution">
    <text evidence="2">The sequence shown here is derived from an EMBL/GenBank/DDBJ whole genome shotgun (WGS) entry which is preliminary data.</text>
</comment>
<feature type="compositionally biased region" description="Polar residues" evidence="1">
    <location>
        <begin position="58"/>
        <end position="74"/>
    </location>
</feature>
<evidence type="ECO:0000256" key="1">
    <source>
        <dbReference type="SAM" id="MobiDB-lite"/>
    </source>
</evidence>
<dbReference type="EMBL" id="CAJVCH010057791">
    <property type="protein sequence ID" value="CAG7718995.1"/>
    <property type="molecule type" value="Genomic_DNA"/>
</dbReference>
<evidence type="ECO:0000313" key="2">
    <source>
        <dbReference type="EMBL" id="CAG7718995.1"/>
    </source>
</evidence>